<dbReference type="RefSeq" id="WP_377547497.1">
    <property type="nucleotide sequence ID" value="NZ_JBHSBN010000012.1"/>
</dbReference>
<proteinExistence type="predicted"/>
<evidence type="ECO:0000313" key="3">
    <source>
        <dbReference type="Proteomes" id="UP001595868"/>
    </source>
</evidence>
<gene>
    <name evidence="2" type="ORF">ACFOX0_18555</name>
</gene>
<keyword evidence="3" id="KW-1185">Reference proteome</keyword>
<feature type="chain" id="PRO_5045927242" description="Peptidase inhibitor family I36" evidence="1">
    <location>
        <begin position="29"/>
        <end position="125"/>
    </location>
</feature>
<evidence type="ECO:0008006" key="4">
    <source>
        <dbReference type="Google" id="ProtNLM"/>
    </source>
</evidence>
<evidence type="ECO:0000313" key="2">
    <source>
        <dbReference type="EMBL" id="MFC4107918.1"/>
    </source>
</evidence>
<organism evidence="2 3">
    <name type="scientific">Micromonospora zhanjiangensis</name>
    <dbReference type="NCBI Taxonomy" id="1522057"/>
    <lineage>
        <taxon>Bacteria</taxon>
        <taxon>Bacillati</taxon>
        <taxon>Actinomycetota</taxon>
        <taxon>Actinomycetes</taxon>
        <taxon>Micromonosporales</taxon>
        <taxon>Micromonosporaceae</taxon>
        <taxon>Micromonospora</taxon>
    </lineage>
</organism>
<evidence type="ECO:0000256" key="1">
    <source>
        <dbReference type="SAM" id="SignalP"/>
    </source>
</evidence>
<dbReference type="Proteomes" id="UP001595868">
    <property type="component" value="Unassembled WGS sequence"/>
</dbReference>
<reference evidence="3" key="1">
    <citation type="journal article" date="2019" name="Int. J. Syst. Evol. Microbiol.">
        <title>The Global Catalogue of Microorganisms (GCM) 10K type strain sequencing project: providing services to taxonomists for standard genome sequencing and annotation.</title>
        <authorList>
            <consortium name="The Broad Institute Genomics Platform"/>
            <consortium name="The Broad Institute Genome Sequencing Center for Infectious Disease"/>
            <person name="Wu L."/>
            <person name="Ma J."/>
        </authorList>
    </citation>
    <scope>NUCLEOTIDE SEQUENCE [LARGE SCALE GENOMIC DNA]</scope>
    <source>
        <strain evidence="3">2902at01</strain>
    </source>
</reference>
<protein>
    <recommendedName>
        <fullName evidence="4">Peptidase inhibitor family I36</fullName>
    </recommendedName>
</protein>
<feature type="signal peptide" evidence="1">
    <location>
        <begin position="1"/>
        <end position="28"/>
    </location>
</feature>
<keyword evidence="1" id="KW-0732">Signal</keyword>
<comment type="caution">
    <text evidence="2">The sequence shown here is derived from an EMBL/GenBank/DDBJ whole genome shotgun (WGS) entry which is preliminary data.</text>
</comment>
<name>A0ABV8KP57_9ACTN</name>
<dbReference type="EMBL" id="JBHSBN010000012">
    <property type="protein sequence ID" value="MFC4107918.1"/>
    <property type="molecule type" value="Genomic_DNA"/>
</dbReference>
<accession>A0ABV8KP57</accession>
<sequence>MPSRLGKALASVALAAALVGVSAGPAHAAPTVTTPTASSAHTDFWYYGCYYGYACLELRNQNQPNPFWNVEHCGDNGIRDYYWWAKASGNPFTVYYQDGRWDYVAAWSQRTLDQNNLAVMVRVHC</sequence>